<dbReference type="Proteomes" id="UP000320762">
    <property type="component" value="Unassembled WGS sequence"/>
</dbReference>
<keyword evidence="3" id="KW-1185">Reference proteome</keyword>
<sequence>MEFDRPEKRQRTGEDASVHRSDIWFDDGNVVLQAENVQFRVHRILLARHSSIFKDIFSVPQPLGGTEIAVEGCPLVHLTDSAADVHYALTKLFSLFVPGNEPKAPSVAELTASLRIGHKYLILHLWNDAVARLRSTFPSTLKGLIERLKEGSTDIMTDDTATAIRVPHSENLSQLVEVVMEVELQTVLPALCYRVLVLEPLETIIDSNFLLSDHTRAILLGGRARLRDMTTEHISAWARAQTHTADVSAEMPSQAICRQARYDFCLDASQKRLPIGPWTHELPTDLCLRCHKAARLCLTGMVNTAWSKLPGTFGLPSWEKLQDFQIA</sequence>
<accession>A0A550CLP4</accession>
<dbReference type="OrthoDB" id="3044562at2759"/>
<dbReference type="Pfam" id="PF00651">
    <property type="entry name" value="BTB"/>
    <property type="match status" value="1"/>
</dbReference>
<reference evidence="2 3" key="1">
    <citation type="journal article" date="2019" name="New Phytol.">
        <title>Comparative genomics reveals unique wood-decay strategies and fruiting body development in the Schizophyllaceae.</title>
        <authorList>
            <person name="Almasi E."/>
            <person name="Sahu N."/>
            <person name="Krizsan K."/>
            <person name="Balint B."/>
            <person name="Kovacs G.M."/>
            <person name="Kiss B."/>
            <person name="Cseklye J."/>
            <person name="Drula E."/>
            <person name="Henrissat B."/>
            <person name="Nagy I."/>
            <person name="Chovatia M."/>
            <person name="Adam C."/>
            <person name="LaButti K."/>
            <person name="Lipzen A."/>
            <person name="Riley R."/>
            <person name="Grigoriev I.V."/>
            <person name="Nagy L.G."/>
        </authorList>
    </citation>
    <scope>NUCLEOTIDE SEQUENCE [LARGE SCALE GENOMIC DNA]</scope>
    <source>
        <strain evidence="2 3">NL-1724</strain>
    </source>
</reference>
<dbReference type="EMBL" id="VDMD01000004">
    <property type="protein sequence ID" value="TRM65716.1"/>
    <property type="molecule type" value="Genomic_DNA"/>
</dbReference>
<evidence type="ECO:0000259" key="1">
    <source>
        <dbReference type="PROSITE" id="PS50097"/>
    </source>
</evidence>
<protein>
    <recommendedName>
        <fullName evidence="1">BTB domain-containing protein</fullName>
    </recommendedName>
</protein>
<evidence type="ECO:0000313" key="3">
    <source>
        <dbReference type="Proteomes" id="UP000320762"/>
    </source>
</evidence>
<comment type="caution">
    <text evidence="2">The sequence shown here is derived from an EMBL/GenBank/DDBJ whole genome shotgun (WGS) entry which is preliminary data.</text>
</comment>
<dbReference type="Gene3D" id="3.30.710.10">
    <property type="entry name" value="Potassium Channel Kv1.1, Chain A"/>
    <property type="match status" value="1"/>
</dbReference>
<dbReference type="AlphaFoldDB" id="A0A550CLP4"/>
<dbReference type="CDD" id="cd18186">
    <property type="entry name" value="BTB_POZ_ZBTB_KLHL-like"/>
    <property type="match status" value="1"/>
</dbReference>
<evidence type="ECO:0000313" key="2">
    <source>
        <dbReference type="EMBL" id="TRM65716.1"/>
    </source>
</evidence>
<name>A0A550CLP4_9AGAR</name>
<dbReference type="SUPFAM" id="SSF54695">
    <property type="entry name" value="POZ domain"/>
    <property type="match status" value="1"/>
</dbReference>
<gene>
    <name evidence="2" type="ORF">BD626DRAFT_191133</name>
</gene>
<proteinExistence type="predicted"/>
<dbReference type="STRING" id="97359.A0A550CLP4"/>
<dbReference type="InterPro" id="IPR000210">
    <property type="entry name" value="BTB/POZ_dom"/>
</dbReference>
<organism evidence="2 3">
    <name type="scientific">Schizophyllum amplum</name>
    <dbReference type="NCBI Taxonomy" id="97359"/>
    <lineage>
        <taxon>Eukaryota</taxon>
        <taxon>Fungi</taxon>
        <taxon>Dikarya</taxon>
        <taxon>Basidiomycota</taxon>
        <taxon>Agaricomycotina</taxon>
        <taxon>Agaricomycetes</taxon>
        <taxon>Agaricomycetidae</taxon>
        <taxon>Agaricales</taxon>
        <taxon>Schizophyllaceae</taxon>
        <taxon>Schizophyllum</taxon>
    </lineage>
</organism>
<dbReference type="InterPro" id="IPR011333">
    <property type="entry name" value="SKP1/BTB/POZ_sf"/>
</dbReference>
<dbReference type="PROSITE" id="PS50097">
    <property type="entry name" value="BTB"/>
    <property type="match status" value="1"/>
</dbReference>
<feature type="domain" description="BTB" evidence="1">
    <location>
        <begin position="28"/>
        <end position="58"/>
    </location>
</feature>